<feature type="region of interest" description="Disordered" evidence="1">
    <location>
        <begin position="207"/>
        <end position="274"/>
    </location>
</feature>
<name>A0A367G4S7_9FIRM</name>
<accession>A0A367G4S7</accession>
<organism evidence="2 3">
    <name type="scientific">Blautia obeum</name>
    <dbReference type="NCBI Taxonomy" id="40520"/>
    <lineage>
        <taxon>Bacteria</taxon>
        <taxon>Bacillati</taxon>
        <taxon>Bacillota</taxon>
        <taxon>Clostridia</taxon>
        <taxon>Lachnospirales</taxon>
        <taxon>Lachnospiraceae</taxon>
        <taxon>Blautia</taxon>
    </lineage>
</organism>
<protein>
    <submittedName>
        <fullName evidence="2">SpoIIIAH-like family protein</fullName>
    </submittedName>
</protein>
<feature type="compositionally biased region" description="Acidic residues" evidence="1">
    <location>
        <begin position="227"/>
        <end position="237"/>
    </location>
</feature>
<evidence type="ECO:0000313" key="3">
    <source>
        <dbReference type="Proteomes" id="UP000253208"/>
    </source>
</evidence>
<proteinExistence type="predicted"/>
<comment type="caution">
    <text evidence="2">The sequence shown here is derived from an EMBL/GenBank/DDBJ whole genome shotgun (WGS) entry which is preliminary data.</text>
</comment>
<dbReference type="AlphaFoldDB" id="A0A367G4S7"/>
<dbReference type="Proteomes" id="UP000253208">
    <property type="component" value="Unassembled WGS sequence"/>
</dbReference>
<evidence type="ECO:0000313" key="2">
    <source>
        <dbReference type="EMBL" id="RCH45498.1"/>
    </source>
</evidence>
<dbReference type="Pfam" id="PF12685">
    <property type="entry name" value="SpoIIIAH"/>
    <property type="match status" value="1"/>
</dbReference>
<dbReference type="Gene3D" id="1.10.287.4300">
    <property type="entry name" value="Stage III sporulation protein AH-like"/>
    <property type="match status" value="1"/>
</dbReference>
<reference evidence="2 3" key="1">
    <citation type="submission" date="2018-02" db="EMBL/GenBank/DDBJ databases">
        <title>Complete genome sequencing of Faecalibacterium prausnitzii strains isolated from the human gut.</title>
        <authorList>
            <person name="Fitzgerald B.C."/>
            <person name="Shkoporov A.N."/>
            <person name="Ross P.R."/>
            <person name="Hill C."/>
        </authorList>
    </citation>
    <scope>NUCLEOTIDE SEQUENCE [LARGE SCALE GENOMIC DNA]</scope>
    <source>
        <strain evidence="2 3">APC942/31-1</strain>
    </source>
</reference>
<dbReference type="InterPro" id="IPR024232">
    <property type="entry name" value="SpoIIIAH"/>
</dbReference>
<gene>
    <name evidence="2" type="ORF">C4886_04015</name>
</gene>
<evidence type="ECO:0000256" key="1">
    <source>
        <dbReference type="SAM" id="MobiDB-lite"/>
    </source>
</evidence>
<dbReference type="InterPro" id="IPR038503">
    <property type="entry name" value="SpoIIIAH_sf"/>
</dbReference>
<dbReference type="EMBL" id="PSQG01000004">
    <property type="protein sequence ID" value="RCH45498.1"/>
    <property type="molecule type" value="Genomic_DNA"/>
</dbReference>
<sequence length="274" mass="29118">MKKIMKKNQVIITSLAILIAVAGYLNFADVDLGFKDKETSTDSSSILDDVDYDLTDETALLDENGADGTTQSEVMDTASPGEAVLTGASDFAAQAKVSREQVRSQNKADLQAIISNKDISEEEKQNAINTMVSMTDLTEKEAAAELLLEAKGFENVIVNLTGETADVVVPDADLEDAKRAQIEDIVKRKTGVAAESIVITPLSQSKNASDVINTADEAEKNTGGAEDNAESTGEEVQDTAASVESDPADQTSEDAETAADIQNDQTIDTEGIYD</sequence>